<keyword evidence="2" id="KW-1185">Reference proteome</keyword>
<name>A0A9N8VY50_9GLOM</name>
<organism evidence="1 2">
    <name type="scientific">Dentiscutata erythropus</name>
    <dbReference type="NCBI Taxonomy" id="1348616"/>
    <lineage>
        <taxon>Eukaryota</taxon>
        <taxon>Fungi</taxon>
        <taxon>Fungi incertae sedis</taxon>
        <taxon>Mucoromycota</taxon>
        <taxon>Glomeromycotina</taxon>
        <taxon>Glomeromycetes</taxon>
        <taxon>Diversisporales</taxon>
        <taxon>Gigasporaceae</taxon>
        <taxon>Dentiscutata</taxon>
    </lineage>
</organism>
<proteinExistence type="predicted"/>
<dbReference type="AlphaFoldDB" id="A0A9N8VY50"/>
<evidence type="ECO:0000313" key="1">
    <source>
        <dbReference type="EMBL" id="CAG8470454.1"/>
    </source>
</evidence>
<comment type="caution">
    <text evidence="1">The sequence shown here is derived from an EMBL/GenBank/DDBJ whole genome shotgun (WGS) entry which is preliminary data.</text>
</comment>
<evidence type="ECO:0000313" key="2">
    <source>
        <dbReference type="Proteomes" id="UP000789405"/>
    </source>
</evidence>
<gene>
    <name evidence="1" type="ORF">DERYTH_LOCUS1430</name>
</gene>
<dbReference type="EMBL" id="CAJVPY010000399">
    <property type="protein sequence ID" value="CAG8470454.1"/>
    <property type="molecule type" value="Genomic_DNA"/>
</dbReference>
<protein>
    <submittedName>
        <fullName evidence="1">24224_t:CDS:1</fullName>
    </submittedName>
</protein>
<reference evidence="1" key="1">
    <citation type="submission" date="2021-06" db="EMBL/GenBank/DDBJ databases">
        <authorList>
            <person name="Kallberg Y."/>
            <person name="Tangrot J."/>
            <person name="Rosling A."/>
        </authorList>
    </citation>
    <scope>NUCLEOTIDE SEQUENCE</scope>
    <source>
        <strain evidence="1">MA453B</strain>
    </source>
</reference>
<dbReference type="Proteomes" id="UP000789405">
    <property type="component" value="Unassembled WGS sequence"/>
</dbReference>
<sequence>MYEAVISKLNSGLKFGLTNHHTAELSKKLLPTYCDSTKTFTFLFDQTENTDILEILNMDPYNIEKFDAHAMDFIAFIKKDEDVKWVDNIGTKRVDKIGIKFTGYFSPEFINGDIRKYQFDRKSNICLNQEAKVYDNGSGINYPVLYSFTIAAWKLCYILDCFALNRIFELRM</sequence>
<accession>A0A9N8VY50</accession>